<organism evidence="2 3">
    <name type="scientific">Exocentrus adspersus</name>
    <dbReference type="NCBI Taxonomy" id="1586481"/>
    <lineage>
        <taxon>Eukaryota</taxon>
        <taxon>Metazoa</taxon>
        <taxon>Ecdysozoa</taxon>
        <taxon>Arthropoda</taxon>
        <taxon>Hexapoda</taxon>
        <taxon>Insecta</taxon>
        <taxon>Pterygota</taxon>
        <taxon>Neoptera</taxon>
        <taxon>Endopterygota</taxon>
        <taxon>Coleoptera</taxon>
        <taxon>Polyphaga</taxon>
        <taxon>Cucujiformia</taxon>
        <taxon>Chrysomeloidea</taxon>
        <taxon>Cerambycidae</taxon>
        <taxon>Lamiinae</taxon>
        <taxon>Acanthocinini</taxon>
        <taxon>Exocentrus</taxon>
    </lineage>
</organism>
<dbReference type="SUPFAM" id="SSF48371">
    <property type="entry name" value="ARM repeat"/>
    <property type="match status" value="1"/>
</dbReference>
<dbReference type="InterPro" id="IPR045110">
    <property type="entry name" value="XMAP215"/>
</dbReference>
<proteinExistence type="predicted"/>
<keyword evidence="3" id="KW-1185">Reference proteome</keyword>
<comment type="caution">
    <text evidence="2">The sequence shown here is derived from an EMBL/GenBank/DDBJ whole genome shotgun (WGS) entry which is preliminary data.</text>
</comment>
<dbReference type="InterPro" id="IPR016024">
    <property type="entry name" value="ARM-type_fold"/>
</dbReference>
<dbReference type="Proteomes" id="UP001159042">
    <property type="component" value="Unassembled WGS sequence"/>
</dbReference>
<reference evidence="2 3" key="1">
    <citation type="journal article" date="2023" name="Insect Mol. Biol.">
        <title>Genome sequencing provides insights into the evolution of gene families encoding plant cell wall-degrading enzymes in longhorned beetles.</title>
        <authorList>
            <person name="Shin N.R."/>
            <person name="Okamura Y."/>
            <person name="Kirsch R."/>
            <person name="Pauchet Y."/>
        </authorList>
    </citation>
    <scope>NUCLEOTIDE SEQUENCE [LARGE SCALE GENOMIC DNA]</scope>
    <source>
        <strain evidence="2">EAD_L_NR</strain>
    </source>
</reference>
<protein>
    <recommendedName>
        <fullName evidence="4">Cytoskeleton-associated protein 5</fullName>
    </recommendedName>
</protein>
<gene>
    <name evidence="2" type="ORF">NQ315_014183</name>
</gene>
<dbReference type="GO" id="GO:0030951">
    <property type="term" value="P:establishment or maintenance of microtubule cytoskeleton polarity"/>
    <property type="evidence" value="ECO:0007669"/>
    <property type="project" value="InterPro"/>
</dbReference>
<dbReference type="GO" id="GO:0051010">
    <property type="term" value="F:microtubule plus-end binding"/>
    <property type="evidence" value="ECO:0007669"/>
    <property type="project" value="InterPro"/>
</dbReference>
<sequence length="628" mass="71735">MRGITVCMPSPAACLKEVAKQISDRDNSVRNAALNCVVQAYNIVGEKVYKMVGNISDKDMSLLEERIKRSSRKTITKPKSEFNSTLTMTAQISPQKENSSLNRNSFNGHNNSDHHEQQQEDDLEEEESLPPVTLPQIIQEPPKEVEGPFKLDPQFMRELDNIKLQHNKPKLLEFDLDFLKEDVKIPSVSDVKAITTAVTPPKPIVLSEAMTRLNISMNKTPSPKANDATLERLIKQMASQHITTALATMAQLQEIIPQPRGNSLIDYEDDFMISLTDQLKYLQTQDPTVDNNISKIYRNLLTLIDTFYHNKTLGSRVSVPVIKEMMNAMISLLVEEKLVGVPNGDAYVRVINLLCVKIIERSDHTNTICALVKLINECISNDHSPRHVDLVMKCLWRVIKLMPNWGDDIDYDSVLLEVHYFLKKFPSSWWKTKDIDTPLRTVKTILHSSVKIKGGTIMLHLGKIPNTSESEVESYILRILKSLRITEIHQLPHPKPEIQRKPLSRANHNMLTEIFQKIGSKDETKEGLNLLYDFMQQHPEADIEPFLKKSSKFFQDYIRNGLKEIEDSRKTAKSTIVEKVGDRAQESDYTALNTDSSKSAEYWKKKLYMWNDMFENIKTGKKTTSATE</sequence>
<dbReference type="InterPro" id="IPR011989">
    <property type="entry name" value="ARM-like"/>
</dbReference>
<dbReference type="AlphaFoldDB" id="A0AAV8VAV2"/>
<feature type="region of interest" description="Disordered" evidence="1">
    <location>
        <begin position="89"/>
        <end position="129"/>
    </location>
</feature>
<name>A0AAV8VAV2_9CUCU</name>
<evidence type="ECO:0000313" key="2">
    <source>
        <dbReference type="EMBL" id="KAJ8911339.1"/>
    </source>
</evidence>
<feature type="compositionally biased region" description="Acidic residues" evidence="1">
    <location>
        <begin position="119"/>
        <end position="128"/>
    </location>
</feature>
<feature type="compositionally biased region" description="Polar residues" evidence="1">
    <location>
        <begin position="89"/>
        <end position="110"/>
    </location>
</feature>
<dbReference type="GO" id="GO:0061863">
    <property type="term" value="F:microtubule plus end polymerase"/>
    <property type="evidence" value="ECO:0007669"/>
    <property type="project" value="InterPro"/>
</dbReference>
<dbReference type="Gene3D" id="1.25.10.10">
    <property type="entry name" value="Leucine-rich Repeat Variant"/>
    <property type="match status" value="1"/>
</dbReference>
<dbReference type="PANTHER" id="PTHR12609">
    <property type="entry name" value="MICROTUBULE ASSOCIATED PROTEIN XMAP215"/>
    <property type="match status" value="1"/>
</dbReference>
<dbReference type="GO" id="GO:0046785">
    <property type="term" value="P:microtubule polymerization"/>
    <property type="evidence" value="ECO:0007669"/>
    <property type="project" value="InterPro"/>
</dbReference>
<dbReference type="GO" id="GO:0007051">
    <property type="term" value="P:spindle organization"/>
    <property type="evidence" value="ECO:0007669"/>
    <property type="project" value="InterPro"/>
</dbReference>
<accession>A0AAV8VAV2</accession>
<dbReference type="EMBL" id="JANEYG010000199">
    <property type="protein sequence ID" value="KAJ8911339.1"/>
    <property type="molecule type" value="Genomic_DNA"/>
</dbReference>
<evidence type="ECO:0000256" key="1">
    <source>
        <dbReference type="SAM" id="MobiDB-lite"/>
    </source>
</evidence>
<evidence type="ECO:0008006" key="4">
    <source>
        <dbReference type="Google" id="ProtNLM"/>
    </source>
</evidence>
<evidence type="ECO:0000313" key="3">
    <source>
        <dbReference type="Proteomes" id="UP001159042"/>
    </source>
</evidence>